<feature type="domain" description="AsmA" evidence="2">
    <location>
        <begin position="24"/>
        <end position="139"/>
    </location>
</feature>
<dbReference type="Proteomes" id="UP000515977">
    <property type="component" value="Chromosome"/>
</dbReference>
<keyword evidence="4" id="KW-1185">Reference proteome</keyword>
<reference evidence="3 4" key="1">
    <citation type="submission" date="2020-08" db="EMBL/GenBank/DDBJ databases">
        <title>Genome sequence of Thermomonas brevis KACC 16975T.</title>
        <authorList>
            <person name="Hyun D.-W."/>
            <person name="Bae J.-W."/>
        </authorList>
    </citation>
    <scope>NUCLEOTIDE SEQUENCE [LARGE SCALE GENOMIC DNA]</scope>
    <source>
        <strain evidence="3 4">KACC 16975</strain>
    </source>
</reference>
<keyword evidence="1" id="KW-1133">Transmembrane helix</keyword>
<organism evidence="3 4">
    <name type="scientific">Thermomonas brevis</name>
    <dbReference type="NCBI Taxonomy" id="215691"/>
    <lineage>
        <taxon>Bacteria</taxon>
        <taxon>Pseudomonadati</taxon>
        <taxon>Pseudomonadota</taxon>
        <taxon>Gammaproteobacteria</taxon>
        <taxon>Lysobacterales</taxon>
        <taxon>Lysobacteraceae</taxon>
        <taxon>Thermomonas</taxon>
    </lineage>
</organism>
<dbReference type="InterPro" id="IPR007844">
    <property type="entry name" value="AsmA"/>
</dbReference>
<feature type="domain" description="AsmA" evidence="2">
    <location>
        <begin position="206"/>
        <end position="551"/>
    </location>
</feature>
<dbReference type="EMBL" id="CP060711">
    <property type="protein sequence ID" value="QNN47551.1"/>
    <property type="molecule type" value="Genomic_DNA"/>
</dbReference>
<dbReference type="KEGG" id="tbv:H9L17_05275"/>
<dbReference type="GO" id="GO:0005886">
    <property type="term" value="C:plasma membrane"/>
    <property type="evidence" value="ECO:0007669"/>
    <property type="project" value="TreeGrafter"/>
</dbReference>
<protein>
    <submittedName>
        <fullName evidence="3">AsmA family protein</fullName>
    </submittedName>
</protein>
<feature type="transmembrane region" description="Helical" evidence="1">
    <location>
        <begin position="20"/>
        <end position="40"/>
    </location>
</feature>
<evidence type="ECO:0000313" key="4">
    <source>
        <dbReference type="Proteomes" id="UP000515977"/>
    </source>
</evidence>
<dbReference type="GO" id="GO:0090313">
    <property type="term" value="P:regulation of protein targeting to membrane"/>
    <property type="evidence" value="ECO:0007669"/>
    <property type="project" value="TreeGrafter"/>
</dbReference>
<dbReference type="PANTHER" id="PTHR30441:SF9">
    <property type="entry name" value="ASMA FAMILY PROTEIN YHJG"/>
    <property type="match status" value="1"/>
</dbReference>
<keyword evidence="1" id="KW-0472">Membrane</keyword>
<dbReference type="InterPro" id="IPR052894">
    <property type="entry name" value="AsmA-related"/>
</dbReference>
<proteinExistence type="predicted"/>
<evidence type="ECO:0000256" key="1">
    <source>
        <dbReference type="SAM" id="Phobius"/>
    </source>
</evidence>
<dbReference type="RefSeq" id="WP_187571296.1">
    <property type="nucleotide sequence ID" value="NZ_CP060711.1"/>
</dbReference>
<evidence type="ECO:0000313" key="3">
    <source>
        <dbReference type="EMBL" id="QNN47551.1"/>
    </source>
</evidence>
<sequence>MPTPPPPSRSIGATLSRHPLRTALAVAALALVVLLLLWDWNWFKRPIERIVTARTGREFHIDGDLDVDLGRTATIRADGLRMANAPWAQAPQFARIDRLAFDLRLWPLLRRHAVIPRIALQGAQLQLERRADGSGNWTFERGGGTGSLPEFRNVTVKAGQLVFLDPANKTDVRFKLDSGKRGPDDAEAPIAVTGGGHWAGNAFALEGTAESPLELRDAARPYRIDARARAGATRAHARGTLTDPLHFRDFDLRLALSGKNLADLYPLIGVVTPDTPPYALDGRLTRDLGGRTTTWHYDGFTGKVGDSDLRGSAAVTTGGARPRLVADLRSNRLDFDDLAGFVGGAPSPGESSNPELRAKAADQTARDRLLPATPYRLDKLRAMDADVRLQAERIDAPRLPLQKMDAHLLLDDGLLRLAPLDFTAADGRVRANVRMDARGAPIRTHAVVGASGLDLPQLMPGVKLGQTAVGRVDADIDLQGQGNSIAAMLGSASGHARAGMGRGQISKLLMEFAGLDLAGILRIKLTHDKQIPIRCVRADFAVDNGVMSARQLVFDTTETLLKGRGTVNLRDETLDLAIQPRTKDFSPLSLRSPLYVQGRFTHPSFKPDYGRIGLRAGAAAALATLAAPAAALVATTDVGDAKDAACGEPEPTKRKG</sequence>
<evidence type="ECO:0000259" key="2">
    <source>
        <dbReference type="Pfam" id="PF05170"/>
    </source>
</evidence>
<name>A0A7G9QW26_9GAMM</name>
<dbReference type="AlphaFoldDB" id="A0A7G9QW26"/>
<gene>
    <name evidence="3" type="ORF">H9L17_05275</name>
</gene>
<keyword evidence="1" id="KW-0812">Transmembrane</keyword>
<accession>A0A7G9QW26</accession>
<dbReference type="PANTHER" id="PTHR30441">
    <property type="entry name" value="DUF748 DOMAIN-CONTAINING PROTEIN"/>
    <property type="match status" value="1"/>
</dbReference>
<dbReference type="Pfam" id="PF05170">
    <property type="entry name" value="AsmA"/>
    <property type="match status" value="2"/>
</dbReference>